<dbReference type="EMBL" id="CP046171">
    <property type="protein sequence ID" value="QIS03387.1"/>
    <property type="molecule type" value="Genomic_DNA"/>
</dbReference>
<dbReference type="InterPro" id="IPR045641">
    <property type="entry name" value="SrpI-like"/>
</dbReference>
<accession>A0A6G9XR43</accession>
<sequence>MSPTPAAAPYDLGPREYELSLAQSVLCIHTRVNDLYNKPLNQFDEQLRLTVEQIRERGEWELINNRDFGLLHETAYDQRLSTRSGPPTPDDLDALLARCRSADLMLAHPRTIAAFHRECNRRGLVPETVRVRNRLITAWAGVPLFPCEHIPVTDRQSSSIVALRTGVDNEGVVGLHQTGVPDEHSAGISVRFTGVDEHAVARYLVTGNYGIAILVADATAMLEHVDVAII</sequence>
<name>A0A6G9XR43_NOCBR</name>
<feature type="domain" description="Type 2A encapsulin shell protein SrpI-like" evidence="1">
    <location>
        <begin position="9"/>
        <end position="228"/>
    </location>
</feature>
<evidence type="ECO:0000313" key="3">
    <source>
        <dbReference type="Proteomes" id="UP000501705"/>
    </source>
</evidence>
<dbReference type="AlphaFoldDB" id="A0A6G9XR43"/>
<dbReference type="Proteomes" id="UP000501705">
    <property type="component" value="Chromosome"/>
</dbReference>
<reference evidence="2 3" key="1">
    <citation type="journal article" date="2019" name="ACS Chem. Biol.">
        <title>Identification and Mobilization of a Cryptic Antibiotic Biosynthesis Gene Locus from a Human-Pathogenic Nocardia Isolate.</title>
        <authorList>
            <person name="Herisse M."/>
            <person name="Ishida K."/>
            <person name="Porter J.L."/>
            <person name="Howden B."/>
            <person name="Hertweck C."/>
            <person name="Stinear T.P."/>
            <person name="Pidot S.J."/>
        </authorList>
    </citation>
    <scope>NUCLEOTIDE SEQUENCE [LARGE SCALE GENOMIC DNA]</scope>
    <source>
        <strain evidence="2 3">AUSMDU00024985</strain>
    </source>
</reference>
<evidence type="ECO:0000313" key="2">
    <source>
        <dbReference type="EMBL" id="QIS03387.1"/>
    </source>
</evidence>
<organism evidence="2 3">
    <name type="scientific">Nocardia brasiliensis</name>
    <dbReference type="NCBI Taxonomy" id="37326"/>
    <lineage>
        <taxon>Bacteria</taxon>
        <taxon>Bacillati</taxon>
        <taxon>Actinomycetota</taxon>
        <taxon>Actinomycetes</taxon>
        <taxon>Mycobacteriales</taxon>
        <taxon>Nocardiaceae</taxon>
        <taxon>Nocardia</taxon>
    </lineage>
</organism>
<proteinExistence type="predicted"/>
<dbReference type="Pfam" id="PF19307">
    <property type="entry name" value="SrpI-like"/>
    <property type="match status" value="1"/>
</dbReference>
<evidence type="ECO:0000259" key="1">
    <source>
        <dbReference type="Pfam" id="PF19307"/>
    </source>
</evidence>
<protein>
    <recommendedName>
        <fullName evidence="1">Type 2A encapsulin shell protein SrpI-like domain-containing protein</fullName>
    </recommendedName>
</protein>
<gene>
    <name evidence="2" type="ORF">F5X71_14600</name>
</gene>